<dbReference type="AlphaFoldDB" id="A0ABD0VN81"/>
<dbReference type="EMBL" id="JANQDX010000004">
    <property type="protein sequence ID" value="KAL0926108.1"/>
    <property type="molecule type" value="Genomic_DNA"/>
</dbReference>
<gene>
    <name evidence="1" type="ORF">M5K25_004498</name>
</gene>
<organism evidence="1 2">
    <name type="scientific">Dendrobium thyrsiflorum</name>
    <name type="common">Pinecone-like raceme dendrobium</name>
    <name type="synonym">Orchid</name>
    <dbReference type="NCBI Taxonomy" id="117978"/>
    <lineage>
        <taxon>Eukaryota</taxon>
        <taxon>Viridiplantae</taxon>
        <taxon>Streptophyta</taxon>
        <taxon>Embryophyta</taxon>
        <taxon>Tracheophyta</taxon>
        <taxon>Spermatophyta</taxon>
        <taxon>Magnoliopsida</taxon>
        <taxon>Liliopsida</taxon>
        <taxon>Asparagales</taxon>
        <taxon>Orchidaceae</taxon>
        <taxon>Epidendroideae</taxon>
        <taxon>Malaxideae</taxon>
        <taxon>Dendrobiinae</taxon>
        <taxon>Dendrobium</taxon>
    </lineage>
</organism>
<evidence type="ECO:0000313" key="1">
    <source>
        <dbReference type="EMBL" id="KAL0926108.1"/>
    </source>
</evidence>
<name>A0ABD0VN81_DENTH</name>
<protein>
    <recommendedName>
        <fullName evidence="3">Secreted protein</fullName>
    </recommendedName>
</protein>
<evidence type="ECO:0000313" key="2">
    <source>
        <dbReference type="Proteomes" id="UP001552299"/>
    </source>
</evidence>
<sequence>MVFFPIPAFSSASSSAFVFWLGLLGDSVEDRNLCAIAFMILEFYIISEIRNIDSRSICRDARKLGWRQESDVLLLSDV</sequence>
<accession>A0ABD0VN81</accession>
<evidence type="ECO:0008006" key="3">
    <source>
        <dbReference type="Google" id="ProtNLM"/>
    </source>
</evidence>
<comment type="caution">
    <text evidence="1">The sequence shown here is derived from an EMBL/GenBank/DDBJ whole genome shotgun (WGS) entry which is preliminary data.</text>
</comment>
<dbReference type="Proteomes" id="UP001552299">
    <property type="component" value="Unassembled WGS sequence"/>
</dbReference>
<keyword evidence="2" id="KW-1185">Reference proteome</keyword>
<reference evidence="1 2" key="1">
    <citation type="journal article" date="2024" name="Plant Biotechnol. J.">
        <title>Dendrobium thyrsiflorum genome and its molecular insights into genes involved in important horticultural traits.</title>
        <authorList>
            <person name="Chen B."/>
            <person name="Wang J.Y."/>
            <person name="Zheng P.J."/>
            <person name="Li K.L."/>
            <person name="Liang Y.M."/>
            <person name="Chen X.F."/>
            <person name="Zhang C."/>
            <person name="Zhao X."/>
            <person name="He X."/>
            <person name="Zhang G.Q."/>
            <person name="Liu Z.J."/>
            <person name="Xu Q."/>
        </authorList>
    </citation>
    <scope>NUCLEOTIDE SEQUENCE [LARGE SCALE GENOMIC DNA]</scope>
    <source>
        <strain evidence="1">GZMU011</strain>
    </source>
</reference>
<proteinExistence type="predicted"/>